<dbReference type="Pfam" id="PF12850">
    <property type="entry name" value="Metallophos_2"/>
    <property type="match status" value="1"/>
</dbReference>
<reference evidence="4 5" key="1">
    <citation type="submission" date="2019-06" db="EMBL/GenBank/DDBJ databases">
        <title>Genomic Encyclopedia of Type Strains, Phase IV (KMG-V): Genome sequencing to study the core and pangenomes of soil and plant-associated prokaryotes.</title>
        <authorList>
            <person name="Whitman W."/>
        </authorList>
    </citation>
    <scope>NUCLEOTIDE SEQUENCE [LARGE SCALE GENOMIC DNA]</scope>
    <source>
        <strain evidence="4 5">BR 10355</strain>
    </source>
</reference>
<dbReference type="GO" id="GO:0046872">
    <property type="term" value="F:metal ion binding"/>
    <property type="evidence" value="ECO:0007669"/>
    <property type="project" value="UniProtKB-KW"/>
</dbReference>
<accession>A0A560LNT1</accession>
<dbReference type="EC" id="3.1.4.-" evidence="2"/>
<dbReference type="InterPro" id="IPR011152">
    <property type="entry name" value="Pesterase_MJ0912"/>
</dbReference>
<organism evidence="4 5">
    <name type="scientific">Bradyrhizobium macuxiense</name>
    <dbReference type="NCBI Taxonomy" id="1755647"/>
    <lineage>
        <taxon>Bacteria</taxon>
        <taxon>Pseudomonadati</taxon>
        <taxon>Pseudomonadota</taxon>
        <taxon>Alphaproteobacteria</taxon>
        <taxon>Hyphomicrobiales</taxon>
        <taxon>Nitrobacteraceae</taxon>
        <taxon>Bradyrhizobium</taxon>
    </lineage>
</organism>
<keyword evidence="2" id="KW-0479">Metal-binding</keyword>
<dbReference type="NCBIfam" id="TIGR00040">
    <property type="entry name" value="yfcE"/>
    <property type="match status" value="1"/>
</dbReference>
<dbReference type="InterPro" id="IPR029052">
    <property type="entry name" value="Metallo-depent_PP-like"/>
</dbReference>
<comment type="cofactor">
    <cofactor evidence="2">
        <name>a divalent metal cation</name>
        <dbReference type="ChEBI" id="CHEBI:60240"/>
    </cofactor>
</comment>
<evidence type="ECO:0000259" key="3">
    <source>
        <dbReference type="Pfam" id="PF12850"/>
    </source>
</evidence>
<evidence type="ECO:0000256" key="2">
    <source>
        <dbReference type="RuleBase" id="RU362039"/>
    </source>
</evidence>
<dbReference type="PANTHER" id="PTHR42850">
    <property type="entry name" value="METALLOPHOSPHOESTERASE"/>
    <property type="match status" value="1"/>
</dbReference>
<dbReference type="RefSeq" id="WP_146987741.1">
    <property type="nucleotide sequence ID" value="NZ_VITY01000007.1"/>
</dbReference>
<comment type="similarity">
    <text evidence="1 2">Belongs to the metallophosphoesterase superfamily. YfcE family.</text>
</comment>
<protein>
    <recommendedName>
        <fullName evidence="2">Phosphoesterase</fullName>
        <ecNumber evidence="2">3.1.4.-</ecNumber>
    </recommendedName>
</protein>
<proteinExistence type="inferred from homology"/>
<dbReference type="PIRSF" id="PIRSF000883">
    <property type="entry name" value="Pesterase_MJ0912"/>
    <property type="match status" value="1"/>
</dbReference>
<dbReference type="PANTHER" id="PTHR42850:SF2">
    <property type="entry name" value="BLL5683 PROTEIN"/>
    <property type="match status" value="1"/>
</dbReference>
<name>A0A560LNT1_9BRAD</name>
<dbReference type="EMBL" id="VITY01000007">
    <property type="protein sequence ID" value="TWB96945.1"/>
    <property type="molecule type" value="Genomic_DNA"/>
</dbReference>
<comment type="caution">
    <text evidence="4">The sequence shown here is derived from an EMBL/GenBank/DDBJ whole genome shotgun (WGS) entry which is preliminary data.</text>
</comment>
<dbReference type="SUPFAM" id="SSF56300">
    <property type="entry name" value="Metallo-dependent phosphatases"/>
    <property type="match status" value="1"/>
</dbReference>
<dbReference type="InterPro" id="IPR024654">
    <property type="entry name" value="Calcineurin-like_PHP_lpxH"/>
</dbReference>
<evidence type="ECO:0000313" key="4">
    <source>
        <dbReference type="EMBL" id="TWB96945.1"/>
    </source>
</evidence>
<dbReference type="Gene3D" id="3.60.21.10">
    <property type="match status" value="1"/>
</dbReference>
<dbReference type="OrthoDB" id="9813918at2"/>
<keyword evidence="5" id="KW-1185">Reference proteome</keyword>
<gene>
    <name evidence="4" type="ORF">FBZ93_107191</name>
</gene>
<evidence type="ECO:0000313" key="5">
    <source>
        <dbReference type="Proteomes" id="UP000321304"/>
    </source>
</evidence>
<dbReference type="InterPro" id="IPR000979">
    <property type="entry name" value="Phosphodiesterase_MJ0936/Vps29"/>
</dbReference>
<evidence type="ECO:0000256" key="1">
    <source>
        <dbReference type="ARBA" id="ARBA00008950"/>
    </source>
</evidence>
<sequence>MRIGILSDAHGNVEGFELALQILTDARADEIYFLGDAVGYIPDKGVVSALRGSSIRCVRGNHDDMLLRQSATDAKDLVYRHRETFAALSRDEREFIGGWPTQLSVNGEHGTMLFVHGSPKDPLAGYVYPDSSLADLSTVSADVVFMGHTHHPFVREHGGKLFVNVGSCGLPRGDDLRGSACIYDLGERSAKIIRFDISGCCRRILSRYSLSSTVTSLLERCSNYQMRNDREA</sequence>
<dbReference type="AlphaFoldDB" id="A0A560LNT1"/>
<feature type="domain" description="Calcineurin-like phosphoesterase" evidence="3">
    <location>
        <begin position="1"/>
        <end position="185"/>
    </location>
</feature>
<dbReference type="InterPro" id="IPR050126">
    <property type="entry name" value="Ap4A_hydrolase"/>
</dbReference>
<dbReference type="Proteomes" id="UP000321304">
    <property type="component" value="Unassembled WGS sequence"/>
</dbReference>
<dbReference type="GO" id="GO:0016791">
    <property type="term" value="F:phosphatase activity"/>
    <property type="evidence" value="ECO:0007669"/>
    <property type="project" value="TreeGrafter"/>
</dbReference>
<dbReference type="GO" id="GO:0005737">
    <property type="term" value="C:cytoplasm"/>
    <property type="evidence" value="ECO:0007669"/>
    <property type="project" value="TreeGrafter"/>
</dbReference>